<dbReference type="Gene3D" id="2.60.120.620">
    <property type="entry name" value="q2cbj1_9rhob like domain"/>
    <property type="match status" value="2"/>
</dbReference>
<sequence>MTPSLTELCATYCDRGFLTGVPALDPKELERATEGFSRLEREFGLEYAQYSLHNVHLKYRWVMSLATHPKVLELIKGILGPNVILLDSRFICKYPTKQKSHEAACGKQQNSSTPCGELQYYSAPCGGQHNHGLPFVAWHQDIRYWGFEGGSVASVWLALDDVDRENGVLQVIPGSHHQGLLPHITSLCMGNMLTANQEIPDHLLNTSEAVECPLQAGQMSVHDGLTVHGSEPNLSTRRRCGFVIRYVPTSAYPVQDPDRPRTFNATVLVSGVDEYHHFPNNAPNLQ</sequence>
<dbReference type="InterPro" id="IPR008775">
    <property type="entry name" value="Phytyl_CoA_dOase-like"/>
</dbReference>
<comment type="caution">
    <text evidence="2">The sequence shown here is derived from an EMBL/GenBank/DDBJ whole genome shotgun (WGS) entry which is preliminary data.</text>
</comment>
<dbReference type="Pfam" id="PF05721">
    <property type="entry name" value="PhyH"/>
    <property type="match status" value="1"/>
</dbReference>
<protein>
    <submittedName>
        <fullName evidence="2">Alpha-ketoglutarate-dependent hypophosphite dioxygenase</fullName>
    </submittedName>
</protein>
<keyword evidence="3" id="KW-1185">Reference proteome</keyword>
<name>A0ABR0YMD7_HUSHU</name>
<dbReference type="SUPFAM" id="SSF51197">
    <property type="entry name" value="Clavaminate synthase-like"/>
    <property type="match status" value="1"/>
</dbReference>
<organism evidence="2 3">
    <name type="scientific">Huso huso</name>
    <name type="common">Beluga</name>
    <name type="synonym">Acipenser huso</name>
    <dbReference type="NCBI Taxonomy" id="61971"/>
    <lineage>
        <taxon>Eukaryota</taxon>
        <taxon>Metazoa</taxon>
        <taxon>Chordata</taxon>
        <taxon>Craniata</taxon>
        <taxon>Vertebrata</taxon>
        <taxon>Euteleostomi</taxon>
        <taxon>Actinopterygii</taxon>
        <taxon>Chondrostei</taxon>
        <taxon>Acipenseriformes</taxon>
        <taxon>Acipenseridae</taxon>
        <taxon>Huso</taxon>
    </lineage>
</organism>
<dbReference type="PANTHER" id="PTHR20883">
    <property type="entry name" value="PHYTANOYL-COA DIOXYGENASE DOMAIN CONTAINING 1"/>
    <property type="match status" value="1"/>
</dbReference>
<gene>
    <name evidence="2" type="ORF">HHUSO_G27070</name>
</gene>
<keyword evidence="2" id="KW-0560">Oxidoreductase</keyword>
<dbReference type="Proteomes" id="UP001369086">
    <property type="component" value="Unassembled WGS sequence"/>
</dbReference>
<dbReference type="EMBL" id="JAHFZB010000027">
    <property type="protein sequence ID" value="KAK6473601.1"/>
    <property type="molecule type" value="Genomic_DNA"/>
</dbReference>
<reference evidence="2 3" key="1">
    <citation type="submission" date="2021-05" db="EMBL/GenBank/DDBJ databases">
        <authorList>
            <person name="Zahm M."/>
            <person name="Klopp C."/>
            <person name="Cabau C."/>
            <person name="Kuhl H."/>
            <person name="Suciu R."/>
            <person name="Ciorpac M."/>
            <person name="Holostenco D."/>
            <person name="Gessner J."/>
            <person name="Wuertz S."/>
            <person name="Hohne C."/>
            <person name="Stock M."/>
            <person name="Gislard M."/>
            <person name="Lluch J."/>
            <person name="Milhes M."/>
            <person name="Lampietro C."/>
            <person name="Lopez Roques C."/>
            <person name="Donnadieu C."/>
            <person name="Du K."/>
            <person name="Schartl M."/>
            <person name="Guiguen Y."/>
        </authorList>
    </citation>
    <scope>NUCLEOTIDE SEQUENCE [LARGE SCALE GENOMIC DNA]</scope>
    <source>
        <strain evidence="2">Hh-F2</strain>
        <tissue evidence="2">Blood</tissue>
    </source>
</reference>
<comment type="cofactor">
    <cofactor evidence="1">
        <name>Fe cation</name>
        <dbReference type="ChEBI" id="CHEBI:24875"/>
    </cofactor>
</comment>
<evidence type="ECO:0000313" key="2">
    <source>
        <dbReference type="EMBL" id="KAK6473601.1"/>
    </source>
</evidence>
<dbReference type="GO" id="GO:0051213">
    <property type="term" value="F:dioxygenase activity"/>
    <property type="evidence" value="ECO:0007669"/>
    <property type="project" value="UniProtKB-KW"/>
</dbReference>
<evidence type="ECO:0000256" key="1">
    <source>
        <dbReference type="ARBA" id="ARBA00001962"/>
    </source>
</evidence>
<dbReference type="PANTHER" id="PTHR20883:SF52">
    <property type="entry name" value="ALPHA-KETOGLUTARATE-DEPENDENT HYPOPHOSPHITE DIOXYGENASE-LIKE GENE A2 [PROVISIONAL]-RELATED"/>
    <property type="match status" value="1"/>
</dbReference>
<proteinExistence type="predicted"/>
<keyword evidence="2" id="KW-0223">Dioxygenase</keyword>
<accession>A0ABR0YMD7</accession>
<evidence type="ECO:0000313" key="3">
    <source>
        <dbReference type="Proteomes" id="UP001369086"/>
    </source>
</evidence>